<accession>A0A654EGI2</accession>
<evidence type="ECO:0000313" key="2">
    <source>
        <dbReference type="EMBL" id="VYS47848.1"/>
    </source>
</evidence>
<proteinExistence type="inferred from homology"/>
<dbReference type="Proteomes" id="UP000426265">
    <property type="component" value="Unassembled WGS sequence"/>
</dbReference>
<organism evidence="2 3">
    <name type="scientific">Arabidopsis thaliana</name>
    <name type="common">Mouse-ear cress</name>
    <dbReference type="NCBI Taxonomy" id="3702"/>
    <lineage>
        <taxon>Eukaryota</taxon>
        <taxon>Viridiplantae</taxon>
        <taxon>Streptophyta</taxon>
        <taxon>Embryophyta</taxon>
        <taxon>Tracheophyta</taxon>
        <taxon>Spermatophyta</taxon>
        <taxon>Magnoliopsida</taxon>
        <taxon>eudicotyledons</taxon>
        <taxon>Gunneridae</taxon>
        <taxon>Pentapetalae</taxon>
        <taxon>rosids</taxon>
        <taxon>malvids</taxon>
        <taxon>Brassicales</taxon>
        <taxon>Brassicaceae</taxon>
        <taxon>Camelineae</taxon>
        <taxon>Arabidopsis</taxon>
    </lineage>
</organism>
<evidence type="ECO:0000256" key="1">
    <source>
        <dbReference type="ARBA" id="ARBA00009861"/>
    </source>
</evidence>
<dbReference type="InterPro" id="IPR050317">
    <property type="entry name" value="Plant_Fungal_Acyltransferase"/>
</dbReference>
<dbReference type="Pfam" id="PF02458">
    <property type="entry name" value="Transferase"/>
    <property type="match status" value="2"/>
</dbReference>
<dbReference type="ExpressionAtlas" id="A0A654EGI2">
    <property type="expression patterns" value="baseline and differential"/>
</dbReference>
<dbReference type="EMBL" id="CACRSJ010000104">
    <property type="protein sequence ID" value="VYS47848.1"/>
    <property type="molecule type" value="Genomic_DNA"/>
</dbReference>
<sequence length="433" mass="48818">MEDAAEQARGFHVTTTRKQIVTAALPLQDHWLPLLNLDLLLPPVHVSVCFCYKKPRHFFLSVAETLKASLAETLVSYYVFAGELVKYSAGEPEILCNNRGVDFLEAVADVELQELNLHDPDESIAKLVPKKKHGVIAIQVTQLKCGSIVVGCTFDHRIADAFSMNMFLVSWAEISRFDTRCICLSRLCPFHKKQQMTSRIYYIKENALEDLQRLASGSSPKTGYGQRTKLESFSAFLWKLVAKHTGRDLVSNKNSKMGIVVDGRRRLMEKEDNTYFGNVLSIPFGGQSIDDLIGKPLSWVTNEVHRFLEEAVTKEHFLNLIDWVEIHRPVPAVSRIYSTGADDGPAFVVSSGRSFPVNKVDFGWGLPVFGSYHFPWEGSSGYVMPMPSPVDDGNRDWVVYLHLTKGHLKFIEEEASHVLKPIDNDYLKINTIN</sequence>
<dbReference type="InterPro" id="IPR023213">
    <property type="entry name" value="CAT-like_dom_sf"/>
</dbReference>
<reference evidence="2 3" key="1">
    <citation type="submission" date="2019-11" db="EMBL/GenBank/DDBJ databases">
        <authorList>
            <person name="Jiao W.-B."/>
            <person name="Schneeberger K."/>
        </authorList>
    </citation>
    <scope>NUCLEOTIDE SEQUENCE [LARGE SCALE GENOMIC DNA]</scope>
    <source>
        <strain evidence="3">cv. An-1</strain>
    </source>
</reference>
<comment type="similarity">
    <text evidence="1">Belongs to the plant acyltransferase family.</text>
</comment>
<protein>
    <recommendedName>
        <fullName evidence="4">HXXXD-type acyl-transferase family protein</fullName>
    </recommendedName>
</protein>
<dbReference type="Gene3D" id="3.30.559.10">
    <property type="entry name" value="Chloramphenicol acetyltransferase-like domain"/>
    <property type="match status" value="2"/>
</dbReference>
<name>A0A654EGI2_ARATH</name>
<dbReference type="AlphaFoldDB" id="A0A654EGI2"/>
<dbReference type="PANTHER" id="PTHR31642:SF266">
    <property type="entry name" value="HXXXD-TYPE ACYL-TRANSFERASE FAMILY PROTEIN"/>
    <property type="match status" value="1"/>
</dbReference>
<dbReference type="PANTHER" id="PTHR31642">
    <property type="entry name" value="TRICHOTHECENE 3-O-ACETYLTRANSFERASE"/>
    <property type="match status" value="1"/>
</dbReference>
<evidence type="ECO:0008006" key="4">
    <source>
        <dbReference type="Google" id="ProtNLM"/>
    </source>
</evidence>
<evidence type="ECO:0000313" key="3">
    <source>
        <dbReference type="Proteomes" id="UP000426265"/>
    </source>
</evidence>
<gene>
    <name evidence="2" type="ORF">AN1_LOCUS3333</name>
</gene>